<dbReference type="KEGG" id="smiz:4412673_01342"/>
<evidence type="ECO:0000313" key="1">
    <source>
        <dbReference type="EMBL" id="SNV47183.1"/>
    </source>
</evidence>
<proteinExistence type="predicted"/>
<reference evidence="1 2" key="1">
    <citation type="submission" date="2017-06" db="EMBL/GenBank/DDBJ databases">
        <authorList>
            <consortium name="Pathogen Informatics"/>
        </authorList>
    </citation>
    <scope>NUCLEOTIDE SEQUENCE [LARGE SCALE GENOMIC DNA]</scope>
    <source>
        <strain evidence="1 2">NCTC12149</strain>
    </source>
</reference>
<gene>
    <name evidence="1" type="ORF">SAMEA4412673_01342</name>
</gene>
<dbReference type="EMBL" id="LT906468">
    <property type="protein sequence ID" value="SNV47183.1"/>
    <property type="molecule type" value="Genomic_DNA"/>
</dbReference>
<dbReference type="AlphaFoldDB" id="A0AAJ4XAD1"/>
<protein>
    <submittedName>
        <fullName evidence="1">Uncharacterized protein</fullName>
    </submittedName>
</protein>
<dbReference type="Proteomes" id="UP000215355">
    <property type="component" value="Chromosome 1"/>
</dbReference>
<organism evidence="1 2">
    <name type="scientific">Sphingobacterium mizutaii</name>
    <dbReference type="NCBI Taxonomy" id="1010"/>
    <lineage>
        <taxon>Bacteria</taxon>
        <taxon>Pseudomonadati</taxon>
        <taxon>Bacteroidota</taxon>
        <taxon>Sphingobacteriia</taxon>
        <taxon>Sphingobacteriales</taxon>
        <taxon>Sphingobacteriaceae</taxon>
        <taxon>Sphingobacterium</taxon>
    </lineage>
</organism>
<accession>A0AAJ4XAD1</accession>
<name>A0AAJ4XAD1_9SPHI</name>
<evidence type="ECO:0000313" key="2">
    <source>
        <dbReference type="Proteomes" id="UP000215355"/>
    </source>
</evidence>
<sequence>MNQIPNFWRHKTRDLRGGLFLDRKGNCISIFLDRRHLNQEWKGLEDRPRFGHEPGWGSTPLTQRGLEDGPRLWSICRWKDPNTVGAYRIRPQHAYLNYYHLLINEIHRFSNSWSNNFYKPIPSHGASTFYPFFCQGNEPEAKGLPEEDLMFVVNPQSG</sequence>